<keyword evidence="2" id="KW-0677">Repeat</keyword>
<dbReference type="Proteomes" id="UP000002051">
    <property type="component" value="Chromosome 3"/>
</dbReference>
<dbReference type="HOGENOM" id="CLU_056077_0_0_1"/>
<reference evidence="6" key="3">
    <citation type="submission" date="2015-04" db="UniProtKB">
        <authorList>
            <consortium name="EnsemblPlants"/>
        </authorList>
    </citation>
    <scope>IDENTIFICATION</scope>
    <source>
        <strain evidence="6">cv. Jemalong A17</strain>
    </source>
</reference>
<evidence type="ECO:0000313" key="6">
    <source>
        <dbReference type="EnsemblPlants" id="KEH33526"/>
    </source>
</evidence>
<evidence type="ECO:0000256" key="1">
    <source>
        <dbReference type="ARBA" id="ARBA00022441"/>
    </source>
</evidence>
<proteinExistence type="predicted"/>
<dbReference type="STRING" id="3880.A0A072UVT8"/>
<dbReference type="PANTHER" id="PTHR46344:SF16">
    <property type="entry name" value="KELCH MOTIF FAMILY PROTEIN, EXPRESSED"/>
    <property type="match status" value="1"/>
</dbReference>
<dbReference type="PANTHER" id="PTHR46344">
    <property type="entry name" value="OS02G0202900 PROTEIN"/>
    <property type="match status" value="1"/>
</dbReference>
<protein>
    <submittedName>
        <fullName evidence="4">F-box/kelch-repeat plant protein</fullName>
    </submittedName>
    <submittedName>
        <fullName evidence="5">Putative F-box domain, kelch-type beta propeller</fullName>
    </submittedName>
</protein>
<dbReference type="Proteomes" id="UP000265566">
    <property type="component" value="Chromosome 3"/>
</dbReference>
<reference evidence="5" key="5">
    <citation type="journal article" date="2018" name="Nat. Plants">
        <title>Whole-genome landscape of Medicago truncatula symbiotic genes.</title>
        <authorList>
            <person name="Pecrix Y."/>
            <person name="Gamas P."/>
            <person name="Carrere S."/>
        </authorList>
    </citation>
    <scope>NUCLEOTIDE SEQUENCE</scope>
    <source>
        <tissue evidence="5">Leaves</tissue>
    </source>
</reference>
<dbReference type="SMART" id="SM00256">
    <property type="entry name" value="FBOX"/>
    <property type="match status" value="1"/>
</dbReference>
<evidence type="ECO:0000313" key="8">
    <source>
        <dbReference type="Proteomes" id="UP000265566"/>
    </source>
</evidence>
<accession>A0A072UVT8</accession>
<dbReference type="EMBL" id="PSQE01000003">
    <property type="protein sequence ID" value="RHN66660.1"/>
    <property type="molecule type" value="Genomic_DNA"/>
</dbReference>
<sequence>MRSPHKETCNSRHFTWLMKSCFPNPHETTTTTTIKLSSSQPQPHTTSHTQATTISSLPDDIVLDFLSRLPPSSLPSLSLVCRRWSRLLHSSDFSDLRRRLHLLHHTVIALVATDFGFSTATLLNGVWSPAVFLPCYDAVSLLSQARLASIGPRIFVVGRNATVVYDTWTGKMTPRAAMISPRKKFAMAAVSGKIYIAGGGSKTATVEEYDPVRNSWSVVAHAPRKRYGCIGASWDGIFYVIGGLRIGALEQNEFSRASLGGETHAAAYASSMDLFEVEGRTWLKSRAVPGGGCVVAACAVAGKIYMLTSHTVELSFWSFDATRKCNGGGGAFGEWCRIKSPPMRSPIRVHTRMRFSCVGMGGKVMLIQVGGCVKSRDGFVLVYDCVTGEWERGADLPEVYRRAAYVGVEC</sequence>
<dbReference type="InterPro" id="IPR006652">
    <property type="entry name" value="Kelch_1"/>
</dbReference>
<evidence type="ECO:0000313" key="5">
    <source>
        <dbReference type="EMBL" id="RHN66660.1"/>
    </source>
</evidence>
<reference evidence="8" key="4">
    <citation type="journal article" date="2018" name="Nat. Plants">
        <title>Whole-genome landscape of Medicago truncatula symbiotic genes.</title>
        <authorList>
            <person name="Pecrix Y."/>
            <person name="Staton S.E."/>
            <person name="Sallet E."/>
            <person name="Lelandais-Briere C."/>
            <person name="Moreau S."/>
            <person name="Carrere S."/>
            <person name="Blein T."/>
            <person name="Jardinaud M.F."/>
            <person name="Latrasse D."/>
            <person name="Zouine M."/>
            <person name="Zahm M."/>
            <person name="Kreplak J."/>
            <person name="Mayjonade B."/>
            <person name="Satge C."/>
            <person name="Perez M."/>
            <person name="Cauet S."/>
            <person name="Marande W."/>
            <person name="Chantry-Darmon C."/>
            <person name="Lopez-Roques C."/>
            <person name="Bouchez O."/>
            <person name="Berard A."/>
            <person name="Debelle F."/>
            <person name="Munos S."/>
            <person name="Bendahmane A."/>
            <person name="Berges H."/>
            <person name="Niebel A."/>
            <person name="Buitink J."/>
            <person name="Frugier F."/>
            <person name="Benhamed M."/>
            <person name="Crespi M."/>
            <person name="Gouzy J."/>
            <person name="Gamas P."/>
        </authorList>
    </citation>
    <scope>NUCLEOTIDE SEQUENCE [LARGE SCALE GENOMIC DNA]</scope>
    <source>
        <strain evidence="8">cv. Jemalong A17</strain>
    </source>
</reference>
<dbReference type="Pfam" id="PF01344">
    <property type="entry name" value="Kelch_1"/>
    <property type="match status" value="1"/>
</dbReference>
<keyword evidence="7" id="KW-1185">Reference proteome</keyword>
<evidence type="ECO:0000259" key="3">
    <source>
        <dbReference type="PROSITE" id="PS50181"/>
    </source>
</evidence>
<dbReference type="Gene3D" id="2.120.10.80">
    <property type="entry name" value="Kelch-type beta propeller"/>
    <property type="match status" value="1"/>
</dbReference>
<dbReference type="EnsemblPlants" id="KEH33526">
    <property type="protein sequence ID" value="KEH33526"/>
    <property type="gene ID" value="MTR_3g045210"/>
</dbReference>
<dbReference type="PROSITE" id="PS50181">
    <property type="entry name" value="FBOX"/>
    <property type="match status" value="1"/>
</dbReference>
<dbReference type="SUPFAM" id="SSF117281">
    <property type="entry name" value="Kelch motif"/>
    <property type="match status" value="1"/>
</dbReference>
<dbReference type="InterPro" id="IPR001810">
    <property type="entry name" value="F-box_dom"/>
</dbReference>
<evidence type="ECO:0000313" key="4">
    <source>
        <dbReference type="EMBL" id="KEH33526.1"/>
    </source>
</evidence>
<dbReference type="Gramene" id="rna14700">
    <property type="protein sequence ID" value="RHN66660.1"/>
    <property type="gene ID" value="gene14700"/>
</dbReference>
<dbReference type="SUPFAM" id="SSF81383">
    <property type="entry name" value="F-box domain"/>
    <property type="match status" value="1"/>
</dbReference>
<dbReference type="AlphaFoldDB" id="A0A072UVT8"/>
<name>A0A072UVT8_MEDTR</name>
<keyword evidence="1" id="KW-0880">Kelch repeat</keyword>
<organism evidence="4 7">
    <name type="scientific">Medicago truncatula</name>
    <name type="common">Barrel medic</name>
    <name type="synonym">Medicago tribuloides</name>
    <dbReference type="NCBI Taxonomy" id="3880"/>
    <lineage>
        <taxon>Eukaryota</taxon>
        <taxon>Viridiplantae</taxon>
        <taxon>Streptophyta</taxon>
        <taxon>Embryophyta</taxon>
        <taxon>Tracheophyta</taxon>
        <taxon>Spermatophyta</taxon>
        <taxon>Magnoliopsida</taxon>
        <taxon>eudicotyledons</taxon>
        <taxon>Gunneridae</taxon>
        <taxon>Pentapetalae</taxon>
        <taxon>rosids</taxon>
        <taxon>fabids</taxon>
        <taxon>Fabales</taxon>
        <taxon>Fabaceae</taxon>
        <taxon>Papilionoideae</taxon>
        <taxon>50 kb inversion clade</taxon>
        <taxon>NPAAA clade</taxon>
        <taxon>Hologalegina</taxon>
        <taxon>IRL clade</taxon>
        <taxon>Trifolieae</taxon>
        <taxon>Medicago</taxon>
    </lineage>
</organism>
<evidence type="ECO:0000256" key="2">
    <source>
        <dbReference type="ARBA" id="ARBA00022737"/>
    </source>
</evidence>
<dbReference type="Gene3D" id="1.20.1280.50">
    <property type="match status" value="1"/>
</dbReference>
<feature type="domain" description="F-box" evidence="3">
    <location>
        <begin position="51"/>
        <end position="100"/>
    </location>
</feature>
<evidence type="ECO:0000313" key="7">
    <source>
        <dbReference type="Proteomes" id="UP000002051"/>
    </source>
</evidence>
<gene>
    <name evidence="6" type="primary">25488886</name>
    <name evidence="4" type="ordered locus">MTR_3g045210</name>
    <name evidence="5" type="ORF">MtrunA17_Chr3g0093731</name>
</gene>
<reference evidence="4 7" key="1">
    <citation type="journal article" date="2011" name="Nature">
        <title>The Medicago genome provides insight into the evolution of rhizobial symbioses.</title>
        <authorList>
            <person name="Young N.D."/>
            <person name="Debelle F."/>
            <person name="Oldroyd G.E."/>
            <person name="Geurts R."/>
            <person name="Cannon S.B."/>
            <person name="Udvardi M.K."/>
            <person name="Benedito V.A."/>
            <person name="Mayer K.F."/>
            <person name="Gouzy J."/>
            <person name="Schoof H."/>
            <person name="Van de Peer Y."/>
            <person name="Proost S."/>
            <person name="Cook D.R."/>
            <person name="Meyers B.C."/>
            <person name="Spannagl M."/>
            <person name="Cheung F."/>
            <person name="De Mita S."/>
            <person name="Krishnakumar V."/>
            <person name="Gundlach H."/>
            <person name="Zhou S."/>
            <person name="Mudge J."/>
            <person name="Bharti A.K."/>
            <person name="Murray J.D."/>
            <person name="Naoumkina M.A."/>
            <person name="Rosen B."/>
            <person name="Silverstein K.A."/>
            <person name="Tang H."/>
            <person name="Rombauts S."/>
            <person name="Zhao P.X."/>
            <person name="Zhou P."/>
            <person name="Barbe V."/>
            <person name="Bardou P."/>
            <person name="Bechner M."/>
            <person name="Bellec A."/>
            <person name="Berger A."/>
            <person name="Berges H."/>
            <person name="Bidwell S."/>
            <person name="Bisseling T."/>
            <person name="Choisne N."/>
            <person name="Couloux A."/>
            <person name="Denny R."/>
            <person name="Deshpande S."/>
            <person name="Dai X."/>
            <person name="Doyle J.J."/>
            <person name="Dudez A.M."/>
            <person name="Farmer A.D."/>
            <person name="Fouteau S."/>
            <person name="Franken C."/>
            <person name="Gibelin C."/>
            <person name="Gish J."/>
            <person name="Goldstein S."/>
            <person name="Gonzalez A.J."/>
            <person name="Green P.J."/>
            <person name="Hallab A."/>
            <person name="Hartog M."/>
            <person name="Hua A."/>
            <person name="Humphray S.J."/>
            <person name="Jeong D.H."/>
            <person name="Jing Y."/>
            <person name="Jocker A."/>
            <person name="Kenton S.M."/>
            <person name="Kim D.J."/>
            <person name="Klee K."/>
            <person name="Lai H."/>
            <person name="Lang C."/>
            <person name="Lin S."/>
            <person name="Macmil S.L."/>
            <person name="Magdelenat G."/>
            <person name="Matthews L."/>
            <person name="McCorrison J."/>
            <person name="Monaghan E.L."/>
            <person name="Mun J.H."/>
            <person name="Najar F.Z."/>
            <person name="Nicholson C."/>
            <person name="Noirot C."/>
            <person name="O'Bleness M."/>
            <person name="Paule C.R."/>
            <person name="Poulain J."/>
            <person name="Prion F."/>
            <person name="Qin B."/>
            <person name="Qu C."/>
            <person name="Retzel E.F."/>
            <person name="Riddle C."/>
            <person name="Sallet E."/>
            <person name="Samain S."/>
            <person name="Samson N."/>
            <person name="Sanders I."/>
            <person name="Saurat O."/>
            <person name="Scarpelli C."/>
            <person name="Schiex T."/>
            <person name="Segurens B."/>
            <person name="Severin A.J."/>
            <person name="Sherrier D.J."/>
            <person name="Shi R."/>
            <person name="Sims S."/>
            <person name="Singer S.R."/>
            <person name="Sinharoy S."/>
            <person name="Sterck L."/>
            <person name="Viollet A."/>
            <person name="Wang B.B."/>
            <person name="Wang K."/>
            <person name="Wang M."/>
            <person name="Wang X."/>
            <person name="Warfsmann J."/>
            <person name="Weissenbach J."/>
            <person name="White D.D."/>
            <person name="White J.D."/>
            <person name="Wiley G.B."/>
            <person name="Wincker P."/>
            <person name="Xing Y."/>
            <person name="Yang L."/>
            <person name="Yao Z."/>
            <person name="Ying F."/>
            <person name="Zhai J."/>
            <person name="Zhou L."/>
            <person name="Zuber A."/>
            <person name="Denarie J."/>
            <person name="Dixon R.A."/>
            <person name="May G.D."/>
            <person name="Schwartz D.C."/>
            <person name="Rogers J."/>
            <person name="Quetier F."/>
            <person name="Town C.D."/>
            <person name="Roe B.A."/>
        </authorList>
    </citation>
    <scope>NUCLEOTIDE SEQUENCE [LARGE SCALE GENOMIC DNA]</scope>
    <source>
        <strain evidence="4">A17</strain>
        <strain evidence="6 7">cv. Jemalong A17</strain>
    </source>
</reference>
<dbReference type="Pfam" id="PF00646">
    <property type="entry name" value="F-box"/>
    <property type="match status" value="1"/>
</dbReference>
<dbReference type="InterPro" id="IPR036047">
    <property type="entry name" value="F-box-like_dom_sf"/>
</dbReference>
<dbReference type="OrthoDB" id="45365at2759"/>
<dbReference type="InterPro" id="IPR015915">
    <property type="entry name" value="Kelch-typ_b-propeller"/>
</dbReference>
<dbReference type="EMBL" id="CM001219">
    <property type="protein sequence ID" value="KEH33526.1"/>
    <property type="molecule type" value="Genomic_DNA"/>
</dbReference>
<reference evidence="4 7" key="2">
    <citation type="journal article" date="2014" name="BMC Genomics">
        <title>An improved genome release (version Mt4.0) for the model legume Medicago truncatula.</title>
        <authorList>
            <person name="Tang H."/>
            <person name="Krishnakumar V."/>
            <person name="Bidwell S."/>
            <person name="Rosen B."/>
            <person name="Chan A."/>
            <person name="Zhou S."/>
            <person name="Gentzbittel L."/>
            <person name="Childs K.L."/>
            <person name="Yandell M."/>
            <person name="Gundlach H."/>
            <person name="Mayer K.F."/>
            <person name="Schwartz D.C."/>
            <person name="Town C.D."/>
        </authorList>
    </citation>
    <scope>GENOME REANNOTATION</scope>
    <source>
        <strain evidence="4">A17</strain>
        <strain evidence="6 7">cv. Jemalong A17</strain>
    </source>
</reference>
<dbReference type="SMART" id="SM00612">
    <property type="entry name" value="Kelch"/>
    <property type="match status" value="2"/>
</dbReference>
<dbReference type="KEGG" id="mtr:25488886"/>